<feature type="transmembrane region" description="Helical" evidence="7">
    <location>
        <begin position="20"/>
        <end position="44"/>
    </location>
</feature>
<feature type="transmembrane region" description="Helical" evidence="7">
    <location>
        <begin position="160"/>
        <end position="179"/>
    </location>
</feature>
<evidence type="ECO:0000259" key="8">
    <source>
        <dbReference type="PROSITE" id="PS50893"/>
    </source>
</evidence>
<dbReference type="PROSITE" id="PS50929">
    <property type="entry name" value="ABC_TM1F"/>
    <property type="match status" value="1"/>
</dbReference>
<evidence type="ECO:0000256" key="3">
    <source>
        <dbReference type="ARBA" id="ARBA00022741"/>
    </source>
</evidence>
<dbReference type="Gene3D" id="3.40.50.300">
    <property type="entry name" value="P-loop containing nucleotide triphosphate hydrolases"/>
    <property type="match status" value="1"/>
</dbReference>
<dbReference type="InterPro" id="IPR017871">
    <property type="entry name" value="ABC_transporter-like_CS"/>
</dbReference>
<feature type="domain" description="ABC transmembrane type-1" evidence="9">
    <location>
        <begin position="19"/>
        <end position="302"/>
    </location>
</feature>
<keyword evidence="11" id="KW-1185">Reference proteome</keyword>
<dbReference type="PANTHER" id="PTHR43394:SF1">
    <property type="entry name" value="ATP-BINDING CASSETTE SUB-FAMILY B MEMBER 10, MITOCHONDRIAL"/>
    <property type="match status" value="1"/>
</dbReference>
<keyword evidence="3" id="KW-0547">Nucleotide-binding</keyword>
<dbReference type="EMBL" id="BSKO01000002">
    <property type="protein sequence ID" value="GLO68348.1"/>
    <property type="molecule type" value="Genomic_DNA"/>
</dbReference>
<dbReference type="CDD" id="cd03228">
    <property type="entry name" value="ABCC_MRP_Like"/>
    <property type="match status" value="1"/>
</dbReference>
<dbReference type="InterPro" id="IPR014223">
    <property type="entry name" value="ABC_CydC/D"/>
</dbReference>
<evidence type="ECO:0000256" key="1">
    <source>
        <dbReference type="ARBA" id="ARBA00004651"/>
    </source>
</evidence>
<comment type="subcellular location">
    <subcellularLocation>
        <location evidence="1">Cell membrane</location>
        <topology evidence="1">Multi-pass membrane protein</topology>
    </subcellularLocation>
</comment>
<dbReference type="SMART" id="SM00382">
    <property type="entry name" value="AAA"/>
    <property type="match status" value="1"/>
</dbReference>
<proteinExistence type="predicted"/>
<dbReference type="PANTHER" id="PTHR43394">
    <property type="entry name" value="ATP-DEPENDENT PERMEASE MDL1, MITOCHONDRIAL"/>
    <property type="match status" value="1"/>
</dbReference>
<dbReference type="Pfam" id="PF00664">
    <property type="entry name" value="ABC_membrane"/>
    <property type="match status" value="1"/>
</dbReference>
<dbReference type="InterPro" id="IPR027417">
    <property type="entry name" value="P-loop_NTPase"/>
</dbReference>
<organism evidence="10 11">
    <name type="scientific">Oceanobacillus kimchii</name>
    <dbReference type="NCBI Taxonomy" id="746691"/>
    <lineage>
        <taxon>Bacteria</taxon>
        <taxon>Bacillati</taxon>
        <taxon>Bacillota</taxon>
        <taxon>Bacilli</taxon>
        <taxon>Bacillales</taxon>
        <taxon>Bacillaceae</taxon>
        <taxon>Oceanobacillus</taxon>
    </lineage>
</organism>
<evidence type="ECO:0000256" key="7">
    <source>
        <dbReference type="SAM" id="Phobius"/>
    </source>
</evidence>
<dbReference type="InterPro" id="IPR003593">
    <property type="entry name" value="AAA+_ATPase"/>
</dbReference>
<dbReference type="InterPro" id="IPR011527">
    <property type="entry name" value="ABC1_TM_dom"/>
</dbReference>
<dbReference type="Pfam" id="PF00005">
    <property type="entry name" value="ABC_tran"/>
    <property type="match status" value="1"/>
</dbReference>
<dbReference type="CDD" id="cd18585">
    <property type="entry name" value="ABC_6TM_CydC"/>
    <property type="match status" value="1"/>
</dbReference>
<evidence type="ECO:0000313" key="11">
    <source>
        <dbReference type="Proteomes" id="UP001275436"/>
    </source>
</evidence>
<dbReference type="Gene3D" id="1.20.1560.10">
    <property type="entry name" value="ABC transporter type 1, transmembrane domain"/>
    <property type="match status" value="1"/>
</dbReference>
<dbReference type="SUPFAM" id="SSF90123">
    <property type="entry name" value="ABC transporter transmembrane region"/>
    <property type="match status" value="1"/>
</dbReference>
<sequence>MKDLITIIKVMFVKKRDIIFSVLCGFIAGITAVGLFALSGYLISKSALAPPIYTLMILTASVKMLGIISALSRYGERYFSHRGTFTMLSNLRVSFYEKLEPLAPAIFHKYRSGDLLSRIVGDVETLQNFFLRVFYPPIVLMLVFLCTVFFTAFYSVEVALILLIGLILTTFIVPAIFALRQRKVERKVRESRGELSTEVTEFLYGFRDLKIYQKLEGKESRLRNSANVYLKKQERENVYNLFSESSNTFLSLFVSFVVLGIGAYLVSTEQLDGIFLTMLLMISLTVFENTTSMSVFPSYLEDSRQAATRLNNVVGMEPEQKMSKNSEEKLSIIKSPAVGVNGVSFAFPDEARNTLSDISLTLPSGSKTAIVGPSGSGKTTLMQLLLQIYPINQGEICLNNKSINLLSQESIWENTNVVLQKNHFFYGTIRDNLLIAKNGLTDGEMENMLEKVKLGYFSLNDLVLEKGENLSGGEKQRLAIARAMLKNAPIWLLDEPTSSIDALTEADIYNYLFEEAKEDTVVLISHRLTGLERMDQIIVMDSGKIAEAGTFEELMGKKGYFYEMKQIEQSVFLNA</sequence>
<evidence type="ECO:0000256" key="6">
    <source>
        <dbReference type="ARBA" id="ARBA00023136"/>
    </source>
</evidence>
<feature type="transmembrane region" description="Helical" evidence="7">
    <location>
        <begin position="249"/>
        <end position="267"/>
    </location>
</feature>
<evidence type="ECO:0000256" key="5">
    <source>
        <dbReference type="ARBA" id="ARBA00022989"/>
    </source>
</evidence>
<keyword evidence="5 7" id="KW-1133">Transmembrane helix</keyword>
<accession>A0ABQ5TNG0</accession>
<keyword evidence="2 7" id="KW-0812">Transmembrane</keyword>
<dbReference type="NCBIfam" id="TIGR02868">
    <property type="entry name" value="CydC"/>
    <property type="match status" value="1"/>
</dbReference>
<comment type="caution">
    <text evidence="10">The sequence shown here is derived from an EMBL/GenBank/DDBJ whole genome shotgun (WGS) entry which is preliminary data.</text>
</comment>
<dbReference type="InterPro" id="IPR039421">
    <property type="entry name" value="Type_1_exporter"/>
</dbReference>
<reference evidence="10 11" key="1">
    <citation type="submission" date="2023-02" db="EMBL/GenBank/DDBJ databases">
        <title>Oceanobacillus kimchii IFOP_LL358 isolated form Alexandrium catenella lab strain.</title>
        <authorList>
            <person name="Gajardo G."/>
            <person name="Ueki S."/>
            <person name="Maruyama F."/>
        </authorList>
    </citation>
    <scope>NUCLEOTIDE SEQUENCE [LARGE SCALE GENOMIC DNA]</scope>
    <source>
        <strain evidence="10 11">IFOP_LL358</strain>
    </source>
</reference>
<feature type="domain" description="ABC transporter" evidence="8">
    <location>
        <begin position="338"/>
        <end position="567"/>
    </location>
</feature>
<dbReference type="InterPro" id="IPR003439">
    <property type="entry name" value="ABC_transporter-like_ATP-bd"/>
</dbReference>
<name>A0ABQ5TNG0_9BACI</name>
<dbReference type="SUPFAM" id="SSF52540">
    <property type="entry name" value="P-loop containing nucleoside triphosphate hydrolases"/>
    <property type="match status" value="1"/>
</dbReference>
<keyword evidence="4" id="KW-0067">ATP-binding</keyword>
<evidence type="ECO:0000256" key="2">
    <source>
        <dbReference type="ARBA" id="ARBA00022692"/>
    </source>
</evidence>
<evidence type="ECO:0000256" key="4">
    <source>
        <dbReference type="ARBA" id="ARBA00022840"/>
    </source>
</evidence>
<gene>
    <name evidence="10" type="ORF">MACH08_41320</name>
</gene>
<protein>
    <submittedName>
        <fullName evidence="10">Thiol reductant ABC exporter subunit CydC</fullName>
    </submittedName>
</protein>
<feature type="transmembrane region" description="Helical" evidence="7">
    <location>
        <begin position="50"/>
        <end position="72"/>
    </location>
</feature>
<feature type="transmembrane region" description="Helical" evidence="7">
    <location>
        <begin position="133"/>
        <end position="154"/>
    </location>
</feature>
<dbReference type="InterPro" id="IPR036640">
    <property type="entry name" value="ABC1_TM_sf"/>
</dbReference>
<dbReference type="PROSITE" id="PS50893">
    <property type="entry name" value="ABC_TRANSPORTER_2"/>
    <property type="match status" value="1"/>
</dbReference>
<evidence type="ECO:0000259" key="9">
    <source>
        <dbReference type="PROSITE" id="PS50929"/>
    </source>
</evidence>
<dbReference type="PROSITE" id="PS00211">
    <property type="entry name" value="ABC_TRANSPORTER_1"/>
    <property type="match status" value="1"/>
</dbReference>
<evidence type="ECO:0000313" key="10">
    <source>
        <dbReference type="EMBL" id="GLO68348.1"/>
    </source>
</evidence>
<dbReference type="RefSeq" id="WP_317958590.1">
    <property type="nucleotide sequence ID" value="NZ_BSKO01000002.1"/>
</dbReference>
<keyword evidence="6 7" id="KW-0472">Membrane</keyword>
<dbReference type="Proteomes" id="UP001275436">
    <property type="component" value="Unassembled WGS sequence"/>
</dbReference>